<dbReference type="Gene3D" id="2.60.40.10">
    <property type="entry name" value="Immunoglobulins"/>
    <property type="match status" value="5"/>
</dbReference>
<dbReference type="Proteomes" id="UP000261620">
    <property type="component" value="Unplaced"/>
</dbReference>
<evidence type="ECO:0000313" key="5">
    <source>
        <dbReference type="Ensembl" id="ENSMMOP00000022426.1"/>
    </source>
</evidence>
<proteinExistence type="predicted"/>
<dbReference type="OMA" id="ENTMWHI"/>
<accession>A0A3Q3XH14</accession>
<evidence type="ECO:0000313" key="6">
    <source>
        <dbReference type="Proteomes" id="UP000261620"/>
    </source>
</evidence>
<feature type="domain" description="CFAP74 third Ig-like" evidence="3">
    <location>
        <begin position="346"/>
        <end position="458"/>
    </location>
</feature>
<dbReference type="STRING" id="94237.ENSMMOP00000022426"/>
<dbReference type="Pfam" id="PF24798">
    <property type="entry name" value="Ig-CFAP74_4th"/>
    <property type="match status" value="1"/>
</dbReference>
<evidence type="ECO:0000256" key="1">
    <source>
        <dbReference type="SAM" id="MobiDB-lite"/>
    </source>
</evidence>
<dbReference type="PANTHER" id="PTHR22538:SF0">
    <property type="entry name" value="CILIA- AND FLAGELLA-ASSOCIATED PROTEIN 74"/>
    <property type="match status" value="1"/>
</dbReference>
<dbReference type="InterPro" id="IPR013783">
    <property type="entry name" value="Ig-like_fold"/>
</dbReference>
<feature type="compositionally biased region" description="Acidic residues" evidence="1">
    <location>
        <begin position="288"/>
        <end position="303"/>
    </location>
</feature>
<dbReference type="InterPro" id="IPR056310">
    <property type="entry name" value="Ig-CFAP74_4th"/>
</dbReference>
<evidence type="ECO:0000259" key="4">
    <source>
        <dbReference type="Pfam" id="PF24798"/>
    </source>
</evidence>
<sequence length="1005" mass="111249">MRQRAAEKEQQNRELLEKRIQAVESLKSNIAASQVSSSTLPFWYCSIRVVSVAVTHTGCRSKLLNEKTTLVQTEVKEEEPVMASGKLDLLAKKAYGKDLKGPPFISKPQVVLFKDFDVGTIYKKRVVLTNIRYVPNCCRLLGVSAHLKDSVSIKFEPPGPLSTGMSCEMQAVFHPMINEDLEGEVQFATEVGPFSVPIRCTMKKCDLDVDSQFIDLGSHVVGKTVSRTLTLTNKGALATFFSLVTSECLNSKATLMTRIYNLCLQSVTSDNQRSSALMDPGELQPESENQELSEELQQEEPDGEIGPFESIKLEVVFTPTIPGEAKICCYKQIPVHVRGVAVSIPVWVVWPNIDLKICMFDHLYQDSIILQSSAGTALKLTFEVCPEMRKHMEILPKAGVIQAHSSFNAHLKFLPRCSLSKDAKTFFDRNTGVLEVPMTVQVAGQVKPVQFTVQAVVTSSDLRFDRTEVDFGYCSIYQSVKSSIRLTNQSLLLQEFGFVGLPEFIEVQPNDGFGALLPQETLEIDLIFSATKAKEYSFQLTLCTRFNDDSSCNMGVRPPLELSHSLVQFGATAVGDHSTATLYLINREINRKQSKQVFPSVIKDAAPPVAPRLFSFVLPKDSEVSITPAAGGLWPGERCLVQVTFRPRLLDQEIKDEALRLLHRAKLLAEEMEGKRRAEQEVGLHTPLQSPAARERSCQMDFKNERNFSLSHFAFIKIADVCAVCRRCVCLTLVLNPLNTLYLRLQCPAVRPSLVVISHSGPNIADFHQVAVGERVIKRITVQNISTDSLDLSSTLLDLHGAFSLLNALRRIRPGEKHTLVLSIKSILLPYESTLEVRSQKMTLEMTLRGEGVVAAVTCSHPGGDLDFGYVLEKESTSQVLFLSMYDPMYDQSPVTFISCPGTQNYSGLSVFTAAPVEGSIAPGQSQDINVTFQPDHPSLYYSDRLTIELSNKSKVCVMDLKGAASSYNLYLYGGDPLSVPIESLLPPLITIPPQPTGNKASIFI</sequence>
<evidence type="ECO:0000259" key="3">
    <source>
        <dbReference type="Pfam" id="PF24778"/>
    </source>
</evidence>
<organism evidence="5 6">
    <name type="scientific">Mola mola</name>
    <name type="common">Ocean sunfish</name>
    <name type="synonym">Tetraodon mola</name>
    <dbReference type="NCBI Taxonomy" id="94237"/>
    <lineage>
        <taxon>Eukaryota</taxon>
        <taxon>Metazoa</taxon>
        <taxon>Chordata</taxon>
        <taxon>Craniata</taxon>
        <taxon>Vertebrata</taxon>
        <taxon>Euteleostomi</taxon>
        <taxon>Actinopterygii</taxon>
        <taxon>Neopterygii</taxon>
        <taxon>Teleostei</taxon>
        <taxon>Neoteleostei</taxon>
        <taxon>Acanthomorphata</taxon>
        <taxon>Eupercaria</taxon>
        <taxon>Tetraodontiformes</taxon>
        <taxon>Molidae</taxon>
        <taxon>Mola</taxon>
    </lineage>
</organism>
<feature type="region of interest" description="Disordered" evidence="1">
    <location>
        <begin position="273"/>
        <end position="303"/>
    </location>
</feature>
<feature type="domain" description="CFAP74 second Ig-like" evidence="2">
    <location>
        <begin position="207"/>
        <end position="291"/>
    </location>
</feature>
<dbReference type="PANTHER" id="PTHR22538">
    <property type="entry name" value="CILIA- AND FLAGELLA-ASSOCIATED PROTEIN 74"/>
    <property type="match status" value="1"/>
</dbReference>
<dbReference type="AlphaFoldDB" id="A0A3Q3XH14"/>
<reference evidence="5" key="1">
    <citation type="submission" date="2025-08" db="UniProtKB">
        <authorList>
            <consortium name="Ensembl"/>
        </authorList>
    </citation>
    <scope>IDENTIFICATION</scope>
</reference>
<evidence type="ECO:0000259" key="2">
    <source>
        <dbReference type="Pfam" id="PF24770"/>
    </source>
</evidence>
<dbReference type="Ensembl" id="ENSMMOT00000022797.1">
    <property type="protein sequence ID" value="ENSMMOP00000022426.1"/>
    <property type="gene ID" value="ENSMMOG00000017039.1"/>
</dbReference>
<keyword evidence="6" id="KW-1185">Reference proteome</keyword>
<feature type="domain" description="CFAP74 fourth Ig-like" evidence="4">
    <location>
        <begin position="464"/>
        <end position="550"/>
    </location>
</feature>
<dbReference type="Pfam" id="PF24770">
    <property type="entry name" value="Ig-CFAP74_2"/>
    <property type="match status" value="1"/>
</dbReference>
<dbReference type="Pfam" id="PF24771">
    <property type="entry name" value="Ig_CFAP74_1st"/>
    <property type="match status" value="1"/>
</dbReference>
<protein>
    <submittedName>
        <fullName evidence="5">Uncharacterized protein</fullName>
    </submittedName>
</protein>
<dbReference type="InterPro" id="IPR056306">
    <property type="entry name" value="Ig-CFAP74_2nd"/>
</dbReference>
<name>A0A3Q3XH14_MOLML</name>
<reference evidence="5" key="2">
    <citation type="submission" date="2025-09" db="UniProtKB">
        <authorList>
            <consortium name="Ensembl"/>
        </authorList>
    </citation>
    <scope>IDENTIFICATION</scope>
</reference>
<dbReference type="InterPro" id="IPR056307">
    <property type="entry name" value="Ig-CFAP74_3rd"/>
</dbReference>
<dbReference type="Pfam" id="PF24778">
    <property type="entry name" value="Ig-CFAP74_3rd"/>
    <property type="match status" value="1"/>
</dbReference>